<feature type="domain" description="PAS" evidence="16">
    <location>
        <begin position="161"/>
        <end position="197"/>
    </location>
</feature>
<dbReference type="eggNOG" id="COG3437">
    <property type="taxonomic scope" value="Bacteria"/>
</dbReference>
<feature type="domain" description="Histidine kinase" evidence="14">
    <location>
        <begin position="328"/>
        <end position="591"/>
    </location>
</feature>
<evidence type="ECO:0000256" key="3">
    <source>
        <dbReference type="ARBA" id="ARBA00012438"/>
    </source>
</evidence>
<dbReference type="RefSeq" id="WP_015177639.1">
    <property type="nucleotide sequence ID" value="NC_019729.1"/>
</dbReference>
<dbReference type="CDD" id="cd00082">
    <property type="entry name" value="HisKA"/>
    <property type="match status" value="1"/>
</dbReference>
<evidence type="ECO:0000313" key="18">
    <source>
        <dbReference type="EMBL" id="AFZ08392.1"/>
    </source>
</evidence>
<dbReference type="InterPro" id="IPR003661">
    <property type="entry name" value="HisK_dim/P_dom"/>
</dbReference>
<dbReference type="HOGENOM" id="CLU_000445_50_1_3"/>
<dbReference type="SUPFAM" id="SSF52172">
    <property type="entry name" value="CheY-like"/>
    <property type="match status" value="2"/>
</dbReference>
<evidence type="ECO:0000259" key="17">
    <source>
        <dbReference type="PROSITE" id="PS50113"/>
    </source>
</evidence>
<dbReference type="PANTHER" id="PTHR45339:SF1">
    <property type="entry name" value="HYBRID SIGNAL TRANSDUCTION HISTIDINE KINASE J"/>
    <property type="match status" value="1"/>
</dbReference>
<dbReference type="SMART" id="SM00086">
    <property type="entry name" value="PAC"/>
    <property type="match status" value="1"/>
</dbReference>
<evidence type="ECO:0000256" key="7">
    <source>
        <dbReference type="ARBA" id="ARBA00022741"/>
    </source>
</evidence>
<dbReference type="InterPro" id="IPR005467">
    <property type="entry name" value="His_kinase_dom"/>
</dbReference>
<comment type="catalytic activity">
    <reaction evidence="1">
        <text>ATP + protein L-histidine = ADP + protein N-phospho-L-histidine.</text>
        <dbReference type="EC" id="2.7.13.3"/>
    </reaction>
</comment>
<dbReference type="GO" id="GO:0000155">
    <property type="term" value="F:phosphorelay sensor kinase activity"/>
    <property type="evidence" value="ECO:0007669"/>
    <property type="project" value="InterPro"/>
</dbReference>
<gene>
    <name evidence="18" type="ORF">Osc7112_4060</name>
</gene>
<feature type="modified residue" description="4-aspartylphosphate" evidence="13">
    <location>
        <position position="62"/>
    </location>
</feature>
<evidence type="ECO:0000256" key="2">
    <source>
        <dbReference type="ARBA" id="ARBA00004370"/>
    </source>
</evidence>
<protein>
    <recommendedName>
        <fullName evidence="3">histidine kinase</fullName>
        <ecNumber evidence="3">2.7.13.3</ecNumber>
    </recommendedName>
</protein>
<feature type="domain" description="PAC" evidence="17">
    <location>
        <begin position="238"/>
        <end position="292"/>
    </location>
</feature>
<keyword evidence="6" id="KW-0812">Transmembrane</keyword>
<keyword evidence="5" id="KW-0808">Transferase</keyword>
<evidence type="ECO:0000259" key="16">
    <source>
        <dbReference type="PROSITE" id="PS50112"/>
    </source>
</evidence>
<dbReference type="PATRIC" id="fig|179408.3.peg.5001"/>
<dbReference type="Gene3D" id="3.30.450.20">
    <property type="entry name" value="PAS domain"/>
    <property type="match status" value="1"/>
</dbReference>
<dbReference type="PROSITE" id="PS50110">
    <property type="entry name" value="RESPONSE_REGULATORY"/>
    <property type="match status" value="2"/>
</dbReference>
<dbReference type="CDD" id="cd17546">
    <property type="entry name" value="REC_hyHK_CKI1_RcsC-like"/>
    <property type="match status" value="1"/>
</dbReference>
<keyword evidence="9" id="KW-0067">ATP-binding</keyword>
<dbReference type="Gene3D" id="3.40.50.2300">
    <property type="match status" value="2"/>
</dbReference>
<dbReference type="InterPro" id="IPR001789">
    <property type="entry name" value="Sig_transdc_resp-reg_receiver"/>
</dbReference>
<dbReference type="eggNOG" id="COG2205">
    <property type="taxonomic scope" value="Bacteria"/>
</dbReference>
<dbReference type="Pfam" id="PF02518">
    <property type="entry name" value="HATPase_c"/>
    <property type="match status" value="1"/>
</dbReference>
<proteinExistence type="predicted"/>
<evidence type="ECO:0000256" key="11">
    <source>
        <dbReference type="ARBA" id="ARBA00023012"/>
    </source>
</evidence>
<dbReference type="PANTHER" id="PTHR45339">
    <property type="entry name" value="HYBRID SIGNAL TRANSDUCTION HISTIDINE KINASE J"/>
    <property type="match status" value="1"/>
</dbReference>
<evidence type="ECO:0000256" key="13">
    <source>
        <dbReference type="PROSITE-ProRule" id="PRU00169"/>
    </source>
</evidence>
<dbReference type="SUPFAM" id="SSF47384">
    <property type="entry name" value="Homodimeric domain of signal transducing histidine kinase"/>
    <property type="match status" value="1"/>
</dbReference>
<dbReference type="InterPro" id="IPR000014">
    <property type="entry name" value="PAS"/>
</dbReference>
<dbReference type="KEGG" id="oni:Osc7112_4060"/>
<evidence type="ECO:0000256" key="9">
    <source>
        <dbReference type="ARBA" id="ARBA00022840"/>
    </source>
</evidence>
<dbReference type="SMART" id="SM00448">
    <property type="entry name" value="REC"/>
    <property type="match status" value="2"/>
</dbReference>
<dbReference type="Gene3D" id="1.10.287.130">
    <property type="match status" value="1"/>
</dbReference>
<reference evidence="18 19" key="1">
    <citation type="submission" date="2012-05" db="EMBL/GenBank/DDBJ databases">
        <title>Finished chromosome of genome of Oscillatoria sp. PCC 7112.</title>
        <authorList>
            <consortium name="US DOE Joint Genome Institute"/>
            <person name="Gugger M."/>
            <person name="Coursin T."/>
            <person name="Rippka R."/>
            <person name="Tandeau De Marsac N."/>
            <person name="Huntemann M."/>
            <person name="Wei C.-L."/>
            <person name="Han J."/>
            <person name="Detter J.C."/>
            <person name="Han C."/>
            <person name="Tapia R."/>
            <person name="Davenport K."/>
            <person name="Daligault H."/>
            <person name="Erkkila T."/>
            <person name="Gu W."/>
            <person name="Munk A.C.C."/>
            <person name="Teshima H."/>
            <person name="Xu Y."/>
            <person name="Chain P."/>
            <person name="Chen A."/>
            <person name="Krypides N."/>
            <person name="Mavromatis K."/>
            <person name="Markowitz V."/>
            <person name="Szeto E."/>
            <person name="Ivanova N."/>
            <person name="Mikhailova N."/>
            <person name="Ovchinnikova G."/>
            <person name="Pagani I."/>
            <person name="Pati A."/>
            <person name="Goodwin L."/>
            <person name="Peters L."/>
            <person name="Pitluck S."/>
            <person name="Woyke T."/>
            <person name="Kerfeld C."/>
        </authorList>
    </citation>
    <scope>NUCLEOTIDE SEQUENCE [LARGE SCALE GENOMIC DNA]</scope>
    <source>
        <strain evidence="18 19">PCC 7112</strain>
    </source>
</reference>
<dbReference type="SMART" id="SM00388">
    <property type="entry name" value="HisKA"/>
    <property type="match status" value="1"/>
</dbReference>
<evidence type="ECO:0000256" key="12">
    <source>
        <dbReference type="ARBA" id="ARBA00023136"/>
    </source>
</evidence>
<dbReference type="Proteomes" id="UP000010478">
    <property type="component" value="Chromosome"/>
</dbReference>
<dbReference type="STRING" id="179408.Osc7112_4060"/>
<keyword evidence="19" id="KW-1185">Reference proteome</keyword>
<feature type="domain" description="Response regulatory" evidence="15">
    <location>
        <begin position="617"/>
        <end position="751"/>
    </location>
</feature>
<dbReference type="Pfam" id="PF00512">
    <property type="entry name" value="HisKA"/>
    <property type="match status" value="1"/>
</dbReference>
<accession>K9VLL9</accession>
<dbReference type="EMBL" id="CP003614">
    <property type="protein sequence ID" value="AFZ08392.1"/>
    <property type="molecule type" value="Genomic_DNA"/>
</dbReference>
<keyword evidence="4 13" id="KW-0597">Phosphoprotein</keyword>
<dbReference type="SUPFAM" id="SSF55785">
    <property type="entry name" value="PYP-like sensor domain (PAS domain)"/>
    <property type="match status" value="1"/>
</dbReference>
<dbReference type="Pfam" id="PF00989">
    <property type="entry name" value="PAS"/>
    <property type="match status" value="1"/>
</dbReference>
<dbReference type="eggNOG" id="COG0745">
    <property type="taxonomic scope" value="Bacteria"/>
</dbReference>
<evidence type="ECO:0000259" key="14">
    <source>
        <dbReference type="PROSITE" id="PS50109"/>
    </source>
</evidence>
<evidence type="ECO:0000256" key="4">
    <source>
        <dbReference type="ARBA" id="ARBA00022553"/>
    </source>
</evidence>
<dbReference type="PROSITE" id="PS50112">
    <property type="entry name" value="PAS"/>
    <property type="match status" value="1"/>
</dbReference>
<dbReference type="InterPro" id="IPR013767">
    <property type="entry name" value="PAS_fold"/>
</dbReference>
<evidence type="ECO:0000256" key="6">
    <source>
        <dbReference type="ARBA" id="ARBA00022692"/>
    </source>
</evidence>
<dbReference type="SUPFAM" id="SSF55874">
    <property type="entry name" value="ATPase domain of HSP90 chaperone/DNA topoisomerase II/histidine kinase"/>
    <property type="match status" value="1"/>
</dbReference>
<dbReference type="OrthoDB" id="9809348at2"/>
<evidence type="ECO:0000313" key="19">
    <source>
        <dbReference type="Proteomes" id="UP000010478"/>
    </source>
</evidence>
<evidence type="ECO:0000256" key="8">
    <source>
        <dbReference type="ARBA" id="ARBA00022777"/>
    </source>
</evidence>
<dbReference type="Gene3D" id="3.30.565.10">
    <property type="entry name" value="Histidine kinase-like ATPase, C-terminal domain"/>
    <property type="match status" value="1"/>
</dbReference>
<dbReference type="GO" id="GO:0016020">
    <property type="term" value="C:membrane"/>
    <property type="evidence" value="ECO:0007669"/>
    <property type="project" value="UniProtKB-SubCell"/>
</dbReference>
<dbReference type="InterPro" id="IPR036097">
    <property type="entry name" value="HisK_dim/P_sf"/>
</dbReference>
<evidence type="ECO:0000256" key="5">
    <source>
        <dbReference type="ARBA" id="ARBA00022679"/>
    </source>
</evidence>
<name>K9VLL9_9CYAN</name>
<evidence type="ECO:0000256" key="1">
    <source>
        <dbReference type="ARBA" id="ARBA00000085"/>
    </source>
</evidence>
<dbReference type="AlphaFoldDB" id="K9VLL9"/>
<dbReference type="SMART" id="SM00387">
    <property type="entry name" value="HATPase_c"/>
    <property type="match status" value="1"/>
</dbReference>
<dbReference type="EC" id="2.7.13.3" evidence="3"/>
<dbReference type="PROSITE" id="PS50109">
    <property type="entry name" value="HIS_KIN"/>
    <property type="match status" value="1"/>
</dbReference>
<dbReference type="FunFam" id="1.10.287.130:FF:000004">
    <property type="entry name" value="Ethylene receptor 1"/>
    <property type="match status" value="1"/>
</dbReference>
<dbReference type="InterPro" id="IPR000700">
    <property type="entry name" value="PAS-assoc_C"/>
</dbReference>
<dbReference type="InterPro" id="IPR004358">
    <property type="entry name" value="Sig_transdc_His_kin-like_C"/>
</dbReference>
<dbReference type="InterPro" id="IPR036890">
    <property type="entry name" value="HATPase_C_sf"/>
</dbReference>
<dbReference type="InterPro" id="IPR011006">
    <property type="entry name" value="CheY-like_superfamily"/>
</dbReference>
<sequence length="856" mass="96300">MKKPVIVCIDDEPDVLNSLKIELKKAIGDRCIIETAEGGADALELLADLQADEYEIALVLSDYIMPDIKGDELLRKIHESSPETLTIMLTGQADLEALSNAIKYAKLYRYIPKPWQNEDLKLTVVEAVHSYLQDQKLTDEIHKRQEVNEELKLVNEALSASESRLSQFLEALPVGVSVYHPDGSIAYFNQAARDLLGADTIPESTAEQLAATYQLYVANTDELYPPDNLPILRALKGESVKVDDVEIRQDGKRIAIEINTTPIFDASGNIVYAIAAFQDISDRKQAEKILADYHHTLEAQIDERTEQLQQAALAAEAANKAKSTFIANMSHELRTPLNSILGFAQIMEPSPDLTVENRENMRIIRRSGEHLLTLINEVLDLSKIEAGRMTLNPKNFDLYRLLDDLQDMFQLRVHNEELQLHFQRDADVPQYVRTDDIKLRQVLINLLSNAIKFTQTGEIILRVIKLEKSGFLDLLDSPKACFDTTRSIRDFSRTSSDFAKVECSDEAEDSTVPDFFLLFEIEDTGVGIASEELGNIFKAFVQTASGQKIQKGTGLGLKISRQFVRLMGGEIVVESQLELGTTFKFEIPVGAVYAADIPDPQLNREVSGLEPNQPCYRILIVDDREDNRQLLVKMLSPLGFGVEQATNGQEAIELWENWHPHLILMDVRMPVMDGYEATKQIKARIKQREQEQQEKEEMNLDEPESPIPKIIALTASTIEGRQAFALLVGCDDFISKPFRKTDIFDTINKHLGVKYLYSNSTDFISIGDRNNLSSSLPNAALAYLPTLPAEWIDNMKQVIRSADFDLIVRTIDEIRDPHPELAEILQGHLDNFDYQKILNLIAEAEESDNADEGGTN</sequence>
<feature type="domain" description="Response regulatory" evidence="15">
    <location>
        <begin position="5"/>
        <end position="128"/>
    </location>
</feature>
<feature type="modified residue" description="4-aspartylphosphate" evidence="13">
    <location>
        <position position="666"/>
    </location>
</feature>
<dbReference type="PRINTS" id="PR00344">
    <property type="entry name" value="BCTRLSENSOR"/>
</dbReference>
<dbReference type="InterPro" id="IPR003594">
    <property type="entry name" value="HATPase_dom"/>
</dbReference>
<dbReference type="CDD" id="cd16922">
    <property type="entry name" value="HATPase_EvgS-ArcB-TorS-like"/>
    <property type="match status" value="1"/>
</dbReference>
<dbReference type="PROSITE" id="PS50113">
    <property type="entry name" value="PAC"/>
    <property type="match status" value="1"/>
</dbReference>
<dbReference type="InterPro" id="IPR001610">
    <property type="entry name" value="PAC"/>
</dbReference>
<organism evidence="18 19">
    <name type="scientific">Phormidium nigroviride PCC 7112</name>
    <dbReference type="NCBI Taxonomy" id="179408"/>
    <lineage>
        <taxon>Bacteria</taxon>
        <taxon>Bacillati</taxon>
        <taxon>Cyanobacteriota</taxon>
        <taxon>Cyanophyceae</taxon>
        <taxon>Oscillatoriophycideae</taxon>
        <taxon>Oscillatoriales</taxon>
        <taxon>Oscillatoriaceae</taxon>
        <taxon>Phormidium</taxon>
    </lineage>
</organism>
<dbReference type="InterPro" id="IPR035965">
    <property type="entry name" value="PAS-like_dom_sf"/>
</dbReference>
<keyword evidence="12" id="KW-0472">Membrane</keyword>
<evidence type="ECO:0000256" key="10">
    <source>
        <dbReference type="ARBA" id="ARBA00022989"/>
    </source>
</evidence>
<evidence type="ECO:0000259" key="15">
    <source>
        <dbReference type="PROSITE" id="PS50110"/>
    </source>
</evidence>
<keyword evidence="10" id="KW-1133">Transmembrane helix</keyword>
<dbReference type="Pfam" id="PF00072">
    <property type="entry name" value="Response_reg"/>
    <property type="match status" value="2"/>
</dbReference>
<dbReference type="NCBIfam" id="TIGR00229">
    <property type="entry name" value="sensory_box"/>
    <property type="match status" value="1"/>
</dbReference>
<keyword evidence="11" id="KW-0902">Two-component regulatory system</keyword>
<dbReference type="GO" id="GO:0005524">
    <property type="term" value="F:ATP binding"/>
    <property type="evidence" value="ECO:0007669"/>
    <property type="project" value="UniProtKB-KW"/>
</dbReference>
<keyword evidence="8 18" id="KW-0418">Kinase</keyword>
<dbReference type="CDD" id="cd00130">
    <property type="entry name" value="PAS"/>
    <property type="match status" value="1"/>
</dbReference>
<keyword evidence="7" id="KW-0547">Nucleotide-binding</keyword>
<comment type="subcellular location">
    <subcellularLocation>
        <location evidence="2">Membrane</location>
    </subcellularLocation>
</comment>